<dbReference type="OrthoDB" id="7868545at2"/>
<comment type="caution">
    <text evidence="1">The sequence shown here is derived from an EMBL/GenBank/DDBJ whole genome shotgun (WGS) entry which is preliminary data.</text>
</comment>
<dbReference type="RefSeq" id="WP_147335620.1">
    <property type="nucleotide sequence ID" value="NZ_QWEY01000001.1"/>
</dbReference>
<evidence type="ECO:0000313" key="2">
    <source>
        <dbReference type="Proteomes" id="UP000284547"/>
    </source>
</evidence>
<accession>A0A411Z7V0</accession>
<dbReference type="AlphaFoldDB" id="A0A411Z7V0"/>
<gene>
    <name evidence="1" type="ORF">D1012_03760</name>
</gene>
<keyword evidence="2" id="KW-1185">Reference proteome</keyword>
<dbReference type="EMBL" id="QWEY01000001">
    <property type="protein sequence ID" value="RGP39230.1"/>
    <property type="molecule type" value="Genomic_DNA"/>
</dbReference>
<evidence type="ECO:0000313" key="1">
    <source>
        <dbReference type="EMBL" id="RGP39230.1"/>
    </source>
</evidence>
<organism evidence="1 2">
    <name type="scientific">Pseudotabrizicola alkalilacus</name>
    <dbReference type="NCBI Taxonomy" id="2305252"/>
    <lineage>
        <taxon>Bacteria</taxon>
        <taxon>Pseudomonadati</taxon>
        <taxon>Pseudomonadota</taxon>
        <taxon>Alphaproteobacteria</taxon>
        <taxon>Rhodobacterales</taxon>
        <taxon>Paracoccaceae</taxon>
        <taxon>Pseudotabrizicola</taxon>
    </lineage>
</organism>
<sequence length="102" mass="11296">MTMHGVVIWYSRQEFRAIIWCEDSKELGIASGPTAWRNPMVSVAIGDVVAFRAEMRGSDRRCRDIQVVEGQAAPTLPAAMRAKAQTPAVSRIPLLHLCSSRD</sequence>
<protein>
    <submittedName>
        <fullName evidence="1">Uncharacterized protein</fullName>
    </submittedName>
</protein>
<dbReference type="Proteomes" id="UP000284547">
    <property type="component" value="Unassembled WGS sequence"/>
</dbReference>
<name>A0A411Z7V0_9RHOB</name>
<reference evidence="1 2" key="1">
    <citation type="submission" date="2018-08" db="EMBL/GenBank/DDBJ databases">
        <title>Flavobacterium tibetense sp. nov., isolated from a wetland YonghuCo on Tibetan Plateau.</title>
        <authorList>
            <person name="Phurbu D."/>
            <person name="Lu H."/>
            <person name="Xing P."/>
        </authorList>
    </citation>
    <scope>NUCLEOTIDE SEQUENCE [LARGE SCALE GENOMIC DNA]</scope>
    <source>
        <strain evidence="1 2">DJC</strain>
    </source>
</reference>
<proteinExistence type="predicted"/>